<feature type="domain" description="Protein kinase" evidence="2">
    <location>
        <begin position="1"/>
        <end position="177"/>
    </location>
</feature>
<dbReference type="InterPro" id="IPR001245">
    <property type="entry name" value="Ser-Thr/Tyr_kinase_cat_dom"/>
</dbReference>
<reference evidence="3" key="1">
    <citation type="journal article" date="2023" name="bioRxiv">
        <title>Improved chromosome-level genome assembly for marigold (Tagetes erecta).</title>
        <authorList>
            <person name="Jiang F."/>
            <person name="Yuan L."/>
            <person name="Wang S."/>
            <person name="Wang H."/>
            <person name="Xu D."/>
            <person name="Wang A."/>
            <person name="Fan W."/>
        </authorList>
    </citation>
    <scope>NUCLEOTIDE SEQUENCE</scope>
    <source>
        <strain evidence="3">WSJ</strain>
        <tissue evidence="3">Leaf</tissue>
    </source>
</reference>
<dbReference type="GO" id="GO:0009506">
    <property type="term" value="C:plasmodesma"/>
    <property type="evidence" value="ECO:0007669"/>
    <property type="project" value="TreeGrafter"/>
</dbReference>
<dbReference type="GO" id="GO:0004714">
    <property type="term" value="F:transmembrane receptor protein tyrosine kinase activity"/>
    <property type="evidence" value="ECO:0007669"/>
    <property type="project" value="InterPro"/>
</dbReference>
<name>A0AAD8JRG7_TARER</name>
<organism evidence="3 4">
    <name type="scientific">Tagetes erecta</name>
    <name type="common">African marigold</name>
    <dbReference type="NCBI Taxonomy" id="13708"/>
    <lineage>
        <taxon>Eukaryota</taxon>
        <taxon>Viridiplantae</taxon>
        <taxon>Streptophyta</taxon>
        <taxon>Embryophyta</taxon>
        <taxon>Tracheophyta</taxon>
        <taxon>Spermatophyta</taxon>
        <taxon>Magnoliopsida</taxon>
        <taxon>eudicotyledons</taxon>
        <taxon>Gunneridae</taxon>
        <taxon>Pentapetalae</taxon>
        <taxon>asterids</taxon>
        <taxon>campanulids</taxon>
        <taxon>Asterales</taxon>
        <taxon>Asteraceae</taxon>
        <taxon>Asteroideae</taxon>
        <taxon>Heliantheae alliance</taxon>
        <taxon>Tageteae</taxon>
        <taxon>Tagetes</taxon>
    </lineage>
</organism>
<sequence>MEDQKVIIIRDLSSDEIGLNENFEAKIVRFGLSLSLPPNQYDEALYSKNSMVRIPYRTDPVYEMIGKLKRESDVYSFGVVLFEVLFGRLAGDPIYLTGTDNGVASVARRCFRMGTINEMIDPIIKQENGENTYSSKSGTNKDSLETFIRIAFKCVTETQEQRPTMKQVIKELEKALLLLLIEDNGVQHQDTDYVDSVLEESWKLQFTHENNIFEEGMTQDEREEEEILLSLLLLLLLLFSFFSFCFFSFSSLTFRVAFS</sequence>
<comment type="caution">
    <text evidence="3">The sequence shown here is derived from an EMBL/GenBank/DDBJ whole genome shotgun (WGS) entry which is preliminary data.</text>
</comment>
<dbReference type="GO" id="GO:0005524">
    <property type="term" value="F:ATP binding"/>
    <property type="evidence" value="ECO:0007669"/>
    <property type="project" value="InterPro"/>
</dbReference>
<keyword evidence="1" id="KW-0812">Transmembrane</keyword>
<keyword evidence="1" id="KW-0472">Membrane</keyword>
<dbReference type="Gene3D" id="1.10.510.10">
    <property type="entry name" value="Transferase(Phosphotransferase) domain 1"/>
    <property type="match status" value="1"/>
</dbReference>
<dbReference type="InterPro" id="IPR011009">
    <property type="entry name" value="Kinase-like_dom_sf"/>
</dbReference>
<evidence type="ECO:0000313" key="4">
    <source>
        <dbReference type="Proteomes" id="UP001229421"/>
    </source>
</evidence>
<accession>A0AAD8JRG7</accession>
<dbReference type="SUPFAM" id="SSF56112">
    <property type="entry name" value="Protein kinase-like (PK-like)"/>
    <property type="match status" value="1"/>
</dbReference>
<dbReference type="PANTHER" id="PTHR27003:SF471">
    <property type="entry name" value="VASCULAR ENDOTHELIAL GROWTH FACTOR RECEPTOR 2 (VEGFR2)-RELATED"/>
    <property type="match status" value="1"/>
</dbReference>
<dbReference type="EMBL" id="JAUHHV010000011">
    <property type="protein sequence ID" value="KAK1408306.1"/>
    <property type="molecule type" value="Genomic_DNA"/>
</dbReference>
<dbReference type="Pfam" id="PF07714">
    <property type="entry name" value="PK_Tyr_Ser-Thr"/>
    <property type="match status" value="1"/>
</dbReference>
<dbReference type="GO" id="GO:0005886">
    <property type="term" value="C:plasma membrane"/>
    <property type="evidence" value="ECO:0007669"/>
    <property type="project" value="TreeGrafter"/>
</dbReference>
<gene>
    <name evidence="3" type="ORF">QVD17_39961</name>
</gene>
<dbReference type="InterPro" id="IPR045272">
    <property type="entry name" value="ANXUR1/2-like"/>
</dbReference>
<proteinExistence type="predicted"/>
<dbReference type="InterPro" id="IPR000719">
    <property type="entry name" value="Prot_kinase_dom"/>
</dbReference>
<keyword evidence="1" id="KW-1133">Transmembrane helix</keyword>
<feature type="transmembrane region" description="Helical" evidence="1">
    <location>
        <begin position="227"/>
        <end position="249"/>
    </location>
</feature>
<dbReference type="PANTHER" id="PTHR27003">
    <property type="entry name" value="OS07G0166700 PROTEIN"/>
    <property type="match status" value="1"/>
</dbReference>
<evidence type="ECO:0000259" key="2">
    <source>
        <dbReference type="PROSITE" id="PS50011"/>
    </source>
</evidence>
<dbReference type="Proteomes" id="UP001229421">
    <property type="component" value="Unassembled WGS sequence"/>
</dbReference>
<evidence type="ECO:0000313" key="3">
    <source>
        <dbReference type="EMBL" id="KAK1408306.1"/>
    </source>
</evidence>
<protein>
    <recommendedName>
        <fullName evidence="2">Protein kinase domain-containing protein</fullName>
    </recommendedName>
</protein>
<keyword evidence="4" id="KW-1185">Reference proteome</keyword>
<dbReference type="PROSITE" id="PS50011">
    <property type="entry name" value="PROTEIN_KINASE_DOM"/>
    <property type="match status" value="1"/>
</dbReference>
<dbReference type="AlphaFoldDB" id="A0AAD8JRG7"/>
<evidence type="ECO:0000256" key="1">
    <source>
        <dbReference type="SAM" id="Phobius"/>
    </source>
</evidence>